<evidence type="ECO:0000313" key="2">
    <source>
        <dbReference type="EMBL" id="QQO10585.1"/>
    </source>
</evidence>
<dbReference type="Gene3D" id="3.20.20.150">
    <property type="entry name" value="Divalent-metal-dependent TIM barrel enzymes"/>
    <property type="match status" value="1"/>
</dbReference>
<dbReference type="InterPro" id="IPR036237">
    <property type="entry name" value="Xyl_isomerase-like_sf"/>
</dbReference>
<dbReference type="RefSeq" id="WP_215627890.1">
    <property type="nucleotide sequence ID" value="NZ_CP067089.2"/>
</dbReference>
<sequence>MKFAGRMNSFMFKGNYDLFQTIEEYKKIDGITHLEFNYPEHVAPYSVDELKARMGHLKVNGVATRFRDSYTAGEFTNPDPEKSRAAVQLCRDAVDACKALGGSVLTVWLGFDGFDYAFQVDYEKNWNTIIASFREVAAYGEERGIRISIEYKPFEPRAFSMIDGIGLTLLAIDEIGSKNVGVTLDFCHMMMKNESPAFSLALAARRNRLFGLHLNDGYRIMDSGMIFGSVNYIQCVEFIYYLKKYNYEGVVFFDSFPVRETAAEEIAMNIKMVNLMSKTIDEIGMDRIQRICEKQDGVSSQDLAYAMLSHKLKDS</sequence>
<dbReference type="InterPro" id="IPR013022">
    <property type="entry name" value="Xyl_isomerase-like_TIM-brl"/>
</dbReference>
<protein>
    <submittedName>
        <fullName evidence="2">Sugar phosphate isomerase/epimerase</fullName>
    </submittedName>
</protein>
<proteinExistence type="predicted"/>
<gene>
    <name evidence="2" type="ORF">JFL75_06630</name>
</gene>
<organism evidence="2 3">
    <name type="scientific">Breznakiella homolactica</name>
    <dbReference type="NCBI Taxonomy" id="2798577"/>
    <lineage>
        <taxon>Bacteria</taxon>
        <taxon>Pseudomonadati</taxon>
        <taxon>Spirochaetota</taxon>
        <taxon>Spirochaetia</taxon>
        <taxon>Spirochaetales</taxon>
        <taxon>Breznakiellaceae</taxon>
        <taxon>Breznakiella</taxon>
    </lineage>
</organism>
<reference evidence="2" key="1">
    <citation type="submission" date="2021-01" db="EMBL/GenBank/DDBJ databases">
        <title>Description of Breznakiella homolactica.</title>
        <authorList>
            <person name="Song Y."/>
            <person name="Brune A."/>
        </authorList>
    </citation>
    <scope>NUCLEOTIDE SEQUENCE</scope>
    <source>
        <strain evidence="2">RmG30</strain>
    </source>
</reference>
<keyword evidence="2" id="KW-0413">Isomerase</keyword>
<evidence type="ECO:0000313" key="3">
    <source>
        <dbReference type="Proteomes" id="UP000595917"/>
    </source>
</evidence>
<dbReference type="AlphaFoldDB" id="A0A7T7XQD8"/>
<dbReference type="GO" id="GO:0016853">
    <property type="term" value="F:isomerase activity"/>
    <property type="evidence" value="ECO:0007669"/>
    <property type="project" value="UniProtKB-KW"/>
</dbReference>
<dbReference type="InterPro" id="IPR050312">
    <property type="entry name" value="IolE/XylAMocC-like"/>
</dbReference>
<evidence type="ECO:0000259" key="1">
    <source>
        <dbReference type="Pfam" id="PF01261"/>
    </source>
</evidence>
<dbReference type="Pfam" id="PF01261">
    <property type="entry name" value="AP_endonuc_2"/>
    <property type="match status" value="1"/>
</dbReference>
<dbReference type="EMBL" id="CP067089">
    <property type="protein sequence ID" value="QQO10585.1"/>
    <property type="molecule type" value="Genomic_DNA"/>
</dbReference>
<keyword evidence="3" id="KW-1185">Reference proteome</keyword>
<dbReference type="SUPFAM" id="SSF51658">
    <property type="entry name" value="Xylose isomerase-like"/>
    <property type="match status" value="1"/>
</dbReference>
<name>A0A7T7XQD8_9SPIR</name>
<dbReference type="PANTHER" id="PTHR12110">
    <property type="entry name" value="HYDROXYPYRUVATE ISOMERASE"/>
    <property type="match status" value="1"/>
</dbReference>
<dbReference type="Proteomes" id="UP000595917">
    <property type="component" value="Chromosome"/>
</dbReference>
<dbReference type="KEGG" id="bhc:JFL75_06630"/>
<accession>A0A7T7XQD8</accession>
<feature type="domain" description="Xylose isomerase-like TIM barrel" evidence="1">
    <location>
        <begin position="38"/>
        <end position="267"/>
    </location>
</feature>